<dbReference type="AlphaFoldDB" id="A0A4U8YVF8"/>
<proteinExistence type="predicted"/>
<dbReference type="Proteomes" id="UP000294360">
    <property type="component" value="Chromosome"/>
</dbReference>
<gene>
    <name evidence="2" type="ORF">MTUNDRAET4_0342</name>
</gene>
<accession>A0A4U8YVF8</accession>
<evidence type="ECO:0008006" key="4">
    <source>
        <dbReference type="Google" id="ProtNLM"/>
    </source>
</evidence>
<organism evidence="2 3">
    <name type="scientific">Methylocella tundrae</name>
    <dbReference type="NCBI Taxonomy" id="227605"/>
    <lineage>
        <taxon>Bacteria</taxon>
        <taxon>Pseudomonadati</taxon>
        <taxon>Pseudomonadota</taxon>
        <taxon>Alphaproteobacteria</taxon>
        <taxon>Hyphomicrobiales</taxon>
        <taxon>Beijerinckiaceae</taxon>
        <taxon>Methylocella</taxon>
    </lineage>
</organism>
<sequence>MNLTQGSLAPGCCEETPQLVGAGQIEAAFAHNMGGKPLSETSIGSATFEPGDIVQLRSFGPAMTVVSVDAEGVHVLWYGEATDELKTHVIPAIALEKITVLDEDEDEEDEDDEDDDRKGKQAGKKKRRRDD</sequence>
<dbReference type="KEGG" id="mtun:MTUNDRAET4_0342"/>
<evidence type="ECO:0000313" key="3">
    <source>
        <dbReference type="Proteomes" id="UP000294360"/>
    </source>
</evidence>
<evidence type="ECO:0000313" key="2">
    <source>
        <dbReference type="EMBL" id="VFU07235.1"/>
    </source>
</evidence>
<evidence type="ECO:0000256" key="1">
    <source>
        <dbReference type="SAM" id="MobiDB-lite"/>
    </source>
</evidence>
<feature type="compositionally biased region" description="Basic residues" evidence="1">
    <location>
        <begin position="120"/>
        <end position="131"/>
    </location>
</feature>
<reference evidence="2 3" key="1">
    <citation type="submission" date="2019-03" db="EMBL/GenBank/DDBJ databases">
        <authorList>
            <person name="Kox A.R. M."/>
        </authorList>
    </citation>
    <scope>NUCLEOTIDE SEQUENCE [LARGE SCALE GENOMIC DNA]</scope>
    <source>
        <strain evidence="2">MTUNDRAET4 annotated genome</strain>
    </source>
</reference>
<feature type="compositionally biased region" description="Acidic residues" evidence="1">
    <location>
        <begin position="101"/>
        <end position="115"/>
    </location>
</feature>
<feature type="region of interest" description="Disordered" evidence="1">
    <location>
        <begin position="99"/>
        <end position="131"/>
    </location>
</feature>
<name>A0A4U8YVF8_METTU</name>
<dbReference type="EMBL" id="LR536450">
    <property type="protein sequence ID" value="VFU07235.1"/>
    <property type="molecule type" value="Genomic_DNA"/>
</dbReference>
<dbReference type="RefSeq" id="WP_244605652.1">
    <property type="nucleotide sequence ID" value="NZ_CP139089.1"/>
</dbReference>
<protein>
    <recommendedName>
        <fullName evidence="4">DUF2158 domain-containing protein</fullName>
    </recommendedName>
</protein>